<dbReference type="InterPro" id="IPR031127">
    <property type="entry name" value="E3_UB_ligase_RBR"/>
</dbReference>
<evidence type="ECO:0000256" key="3">
    <source>
        <dbReference type="ARBA" id="ARBA00022679"/>
    </source>
</evidence>
<dbReference type="SMART" id="SM00647">
    <property type="entry name" value="IBR"/>
    <property type="match status" value="2"/>
</dbReference>
<keyword evidence="4" id="KW-0479">Metal-binding</keyword>
<evidence type="ECO:0000256" key="8">
    <source>
        <dbReference type="ARBA" id="ARBA00022833"/>
    </source>
</evidence>
<dbReference type="InterPro" id="IPR013083">
    <property type="entry name" value="Znf_RING/FYVE/PHD"/>
</dbReference>
<dbReference type="Proteomes" id="UP000663851">
    <property type="component" value="Unassembled WGS sequence"/>
</dbReference>
<reference evidence="10" key="1">
    <citation type="submission" date="2021-02" db="EMBL/GenBank/DDBJ databases">
        <authorList>
            <person name="Nowell W R."/>
        </authorList>
    </citation>
    <scope>NUCLEOTIDE SEQUENCE</scope>
</reference>
<evidence type="ECO:0000256" key="4">
    <source>
        <dbReference type="ARBA" id="ARBA00022723"/>
    </source>
</evidence>
<name>A0A820MMT7_9BILA</name>
<evidence type="ECO:0000256" key="7">
    <source>
        <dbReference type="ARBA" id="ARBA00022786"/>
    </source>
</evidence>
<organism evidence="10 11">
    <name type="scientific">Rotaria socialis</name>
    <dbReference type="NCBI Taxonomy" id="392032"/>
    <lineage>
        <taxon>Eukaryota</taxon>
        <taxon>Metazoa</taxon>
        <taxon>Spiralia</taxon>
        <taxon>Gnathifera</taxon>
        <taxon>Rotifera</taxon>
        <taxon>Eurotatoria</taxon>
        <taxon>Bdelloidea</taxon>
        <taxon>Philodinida</taxon>
        <taxon>Philodinidae</taxon>
        <taxon>Rotaria</taxon>
    </lineage>
</organism>
<evidence type="ECO:0000259" key="9">
    <source>
        <dbReference type="PROSITE" id="PS51873"/>
    </source>
</evidence>
<comment type="caution">
    <text evidence="10">The sequence shown here is derived from an EMBL/GenBank/DDBJ whole genome shotgun (WGS) entry which is preliminary data.</text>
</comment>
<dbReference type="InterPro" id="IPR044066">
    <property type="entry name" value="TRIAD_supradom"/>
</dbReference>
<dbReference type="GO" id="GO:0016567">
    <property type="term" value="P:protein ubiquitination"/>
    <property type="evidence" value="ECO:0007669"/>
    <property type="project" value="InterPro"/>
</dbReference>
<dbReference type="PROSITE" id="PS51873">
    <property type="entry name" value="TRIAD"/>
    <property type="match status" value="1"/>
</dbReference>
<feature type="domain" description="RING-type" evidence="9">
    <location>
        <begin position="166"/>
        <end position="393"/>
    </location>
</feature>
<evidence type="ECO:0000313" key="11">
    <source>
        <dbReference type="Proteomes" id="UP000663851"/>
    </source>
</evidence>
<dbReference type="GO" id="GO:0061630">
    <property type="term" value="F:ubiquitin protein ligase activity"/>
    <property type="evidence" value="ECO:0007669"/>
    <property type="project" value="UniProtKB-EC"/>
</dbReference>
<dbReference type="PANTHER" id="PTHR11685">
    <property type="entry name" value="RBR FAMILY RING FINGER AND IBR DOMAIN-CONTAINING"/>
    <property type="match status" value="1"/>
</dbReference>
<dbReference type="GO" id="GO:0008270">
    <property type="term" value="F:zinc ion binding"/>
    <property type="evidence" value="ECO:0007669"/>
    <property type="project" value="UniProtKB-KW"/>
</dbReference>
<evidence type="ECO:0000256" key="2">
    <source>
        <dbReference type="ARBA" id="ARBA00012251"/>
    </source>
</evidence>
<keyword evidence="5" id="KW-0677">Repeat</keyword>
<evidence type="ECO:0000256" key="5">
    <source>
        <dbReference type="ARBA" id="ARBA00022737"/>
    </source>
</evidence>
<keyword evidence="3" id="KW-0808">Transferase</keyword>
<dbReference type="EMBL" id="CAJOBO010001410">
    <property type="protein sequence ID" value="CAF4375100.1"/>
    <property type="molecule type" value="Genomic_DNA"/>
</dbReference>
<protein>
    <recommendedName>
        <fullName evidence="2">RBR-type E3 ubiquitin transferase</fullName>
        <ecNumber evidence="2">2.3.2.31</ecNumber>
    </recommendedName>
</protein>
<sequence>MILYYKKSSAKITMITKRLLSSTKNIPNKSISPSRNQTKEFCRRYNISCVDKVAWVNEWILKSSTFYASGNLSNDATSDDTSVTNVNATLSIEDIYMNHGQIEDYSDDDEYQVYVRKINQAASNNDRPKNHCQQHINENPNLSTTYEVESTTKKISNFNETRALMVTQECGVCLLIKPEEEFGPAYSERCLHTIRQICNICTYQNIRVILDGAISNQVSCPEPNCVVKLISDEVSRVLAINNDQILLNKYERYLTTRSLDLMDKFYWCAHGCGSGQFDDSQKTRDLKIHCGVCEKDTCAFHRVKWHDKMTCDRYDKLHPSIDSMTNKWMKNNSKLCPGCQCKIEKNGGCFHMTCKRCHYQFCWECMANYTTRIAKPQRQHKISCQHHPIGNFLILIHLMKRREL</sequence>
<dbReference type="Gene3D" id="1.20.120.1750">
    <property type="match status" value="1"/>
</dbReference>
<dbReference type="InterPro" id="IPR002867">
    <property type="entry name" value="IBR_dom"/>
</dbReference>
<keyword evidence="7" id="KW-0833">Ubl conjugation pathway</keyword>
<evidence type="ECO:0000256" key="1">
    <source>
        <dbReference type="ARBA" id="ARBA00001798"/>
    </source>
</evidence>
<gene>
    <name evidence="10" type="ORF">HFQ381_LOCUS18328</name>
</gene>
<proteinExistence type="predicted"/>
<keyword evidence="8" id="KW-0862">Zinc</keyword>
<dbReference type="Gene3D" id="3.30.40.10">
    <property type="entry name" value="Zinc/RING finger domain, C3HC4 (zinc finger)"/>
    <property type="match status" value="1"/>
</dbReference>
<dbReference type="Pfam" id="PF01485">
    <property type="entry name" value="IBR"/>
    <property type="match status" value="1"/>
</dbReference>
<dbReference type="AlphaFoldDB" id="A0A820MMT7"/>
<evidence type="ECO:0000313" key="10">
    <source>
        <dbReference type="EMBL" id="CAF4375100.1"/>
    </source>
</evidence>
<dbReference type="EC" id="2.3.2.31" evidence="2"/>
<dbReference type="Pfam" id="PF22191">
    <property type="entry name" value="IBR_1"/>
    <property type="match status" value="1"/>
</dbReference>
<comment type="catalytic activity">
    <reaction evidence="1">
        <text>[E2 ubiquitin-conjugating enzyme]-S-ubiquitinyl-L-cysteine + [acceptor protein]-L-lysine = [E2 ubiquitin-conjugating enzyme]-L-cysteine + [acceptor protein]-N(6)-ubiquitinyl-L-lysine.</text>
        <dbReference type="EC" id="2.3.2.31"/>
    </reaction>
</comment>
<keyword evidence="6" id="KW-0863">Zinc-finger</keyword>
<accession>A0A820MMT7</accession>
<dbReference type="SUPFAM" id="SSF57850">
    <property type="entry name" value="RING/U-box"/>
    <property type="match status" value="3"/>
</dbReference>
<evidence type="ECO:0000256" key="6">
    <source>
        <dbReference type="ARBA" id="ARBA00022771"/>
    </source>
</evidence>